<dbReference type="EMBL" id="FN393063">
    <property type="protein sequence ID" value="CAY78773.1"/>
    <property type="molecule type" value="Genomic_DNA"/>
</dbReference>
<dbReference type="AlphaFoldDB" id="C8Z5I4"/>
<gene>
    <name evidence="1" type="ORF">EC1118_1D0_5512g</name>
</gene>
<dbReference type="Proteomes" id="UP000000286">
    <property type="component" value="Chromosome IV"/>
</dbReference>
<evidence type="ECO:0000313" key="2">
    <source>
        <dbReference type="Proteomes" id="UP000000286"/>
    </source>
</evidence>
<proteinExistence type="predicted"/>
<protein>
    <submittedName>
        <fullName evidence="1">EC1118_1D0_5512p</fullName>
    </submittedName>
</protein>
<organism evidence="1 2">
    <name type="scientific">Saccharomyces cerevisiae (strain Lalvin EC1118 / Prise de mousse)</name>
    <name type="common">Baker's yeast</name>
    <dbReference type="NCBI Taxonomy" id="643680"/>
    <lineage>
        <taxon>Eukaryota</taxon>
        <taxon>Fungi</taxon>
        <taxon>Dikarya</taxon>
        <taxon>Ascomycota</taxon>
        <taxon>Saccharomycotina</taxon>
        <taxon>Saccharomycetes</taxon>
        <taxon>Saccharomycetales</taxon>
        <taxon>Saccharomycetaceae</taxon>
        <taxon>Saccharomyces</taxon>
    </lineage>
</organism>
<accession>C8Z5I4</accession>
<name>C8Z5I4_YEAS8</name>
<evidence type="ECO:0000313" key="1">
    <source>
        <dbReference type="EMBL" id="CAY78773.1"/>
    </source>
</evidence>
<reference evidence="1 2" key="1">
    <citation type="journal article" date="2009" name="Proc. Natl. Acad. Sci. U.S.A.">
        <title>Eukaryote-to-eukaryote gene transfer events revealed by the genome sequence of the wine yeast Saccharomyces cerevisiae EC1118.</title>
        <authorList>
            <person name="Novo M."/>
            <person name="Bigey F."/>
            <person name="Beyne E."/>
            <person name="Galeote V."/>
            <person name="Gavory F."/>
            <person name="Mallet S."/>
            <person name="Cambot B."/>
            <person name="Legras J.L."/>
            <person name="Wincker P."/>
            <person name="Casaregola S."/>
            <person name="Dequin S."/>
        </authorList>
    </citation>
    <scope>NUCLEOTIDE SEQUENCE [LARGE SCALE GENOMIC DNA]</scope>
    <source>
        <strain evidence="2">Lalvin EC1118 / Prise de mousse</strain>
    </source>
</reference>
<sequence>MNINYYYCYKSICSWIFLNKLDLSVIYKTSSFDISPACDSMSCSPAIARVEKSLDQKFPIENLDLKSEIPCDSISGGVHFFNINELRTTLTELNAIAKPASIGGRVMPQGMSTPIAIGIMNIL</sequence>
<dbReference type="HOGENOM" id="CLU_2016996_0_0_1"/>